<dbReference type="InterPro" id="IPR050482">
    <property type="entry name" value="Sensor_HK_TwoCompSys"/>
</dbReference>
<evidence type="ECO:0000256" key="2">
    <source>
        <dbReference type="ARBA" id="ARBA00012438"/>
    </source>
</evidence>
<dbReference type="PANTHER" id="PTHR24421:SF10">
    <property type="entry name" value="NITRATE_NITRITE SENSOR PROTEIN NARQ"/>
    <property type="match status" value="1"/>
</dbReference>
<evidence type="ECO:0000256" key="8">
    <source>
        <dbReference type="ARBA" id="ARBA00023012"/>
    </source>
</evidence>
<evidence type="ECO:0000256" key="4">
    <source>
        <dbReference type="ARBA" id="ARBA00022679"/>
    </source>
</evidence>
<evidence type="ECO:0000259" key="11">
    <source>
        <dbReference type="Pfam" id="PF07730"/>
    </source>
</evidence>
<evidence type="ECO:0000313" key="12">
    <source>
        <dbReference type="EMBL" id="MFC4007376.1"/>
    </source>
</evidence>
<keyword evidence="4" id="KW-0808">Transferase</keyword>
<dbReference type="EMBL" id="JBHSBI010000004">
    <property type="protein sequence ID" value="MFC4007376.1"/>
    <property type="molecule type" value="Genomic_DNA"/>
</dbReference>
<comment type="catalytic activity">
    <reaction evidence="1">
        <text>ATP + protein L-histidine = ADP + protein N-phospho-L-histidine.</text>
        <dbReference type="EC" id="2.7.13.3"/>
    </reaction>
</comment>
<dbReference type="SUPFAM" id="SSF55874">
    <property type="entry name" value="ATPase domain of HSP90 chaperone/DNA topoisomerase II/histidine kinase"/>
    <property type="match status" value="1"/>
</dbReference>
<dbReference type="GO" id="GO:0016301">
    <property type="term" value="F:kinase activity"/>
    <property type="evidence" value="ECO:0007669"/>
    <property type="project" value="UniProtKB-KW"/>
</dbReference>
<feature type="transmembrane region" description="Helical" evidence="9">
    <location>
        <begin position="92"/>
        <end position="112"/>
    </location>
</feature>
<evidence type="ECO:0000256" key="1">
    <source>
        <dbReference type="ARBA" id="ARBA00000085"/>
    </source>
</evidence>
<evidence type="ECO:0000256" key="3">
    <source>
        <dbReference type="ARBA" id="ARBA00022553"/>
    </source>
</evidence>
<dbReference type="Pfam" id="PF07730">
    <property type="entry name" value="HisKA_3"/>
    <property type="match status" value="1"/>
</dbReference>
<accession>A0ABV8G493</accession>
<keyword evidence="9" id="KW-0812">Transmembrane</keyword>
<evidence type="ECO:0000259" key="10">
    <source>
        <dbReference type="Pfam" id="PF02518"/>
    </source>
</evidence>
<keyword evidence="9" id="KW-0472">Membrane</keyword>
<feature type="transmembrane region" description="Helical" evidence="9">
    <location>
        <begin position="148"/>
        <end position="170"/>
    </location>
</feature>
<protein>
    <recommendedName>
        <fullName evidence="2">histidine kinase</fullName>
        <ecNumber evidence="2">2.7.13.3</ecNumber>
    </recommendedName>
</protein>
<reference evidence="13" key="1">
    <citation type="journal article" date="2019" name="Int. J. Syst. Evol. Microbiol.">
        <title>The Global Catalogue of Microorganisms (GCM) 10K type strain sequencing project: providing services to taxonomists for standard genome sequencing and annotation.</title>
        <authorList>
            <consortium name="The Broad Institute Genomics Platform"/>
            <consortium name="The Broad Institute Genome Sequencing Center for Infectious Disease"/>
            <person name="Wu L."/>
            <person name="Ma J."/>
        </authorList>
    </citation>
    <scope>NUCLEOTIDE SEQUENCE [LARGE SCALE GENOMIC DNA]</scope>
    <source>
        <strain evidence="13">TBRC 1276</strain>
    </source>
</reference>
<organism evidence="12 13">
    <name type="scientific">Nonomuraea purpurea</name>
    <dbReference type="NCBI Taxonomy" id="1849276"/>
    <lineage>
        <taxon>Bacteria</taxon>
        <taxon>Bacillati</taxon>
        <taxon>Actinomycetota</taxon>
        <taxon>Actinomycetes</taxon>
        <taxon>Streptosporangiales</taxon>
        <taxon>Streptosporangiaceae</taxon>
        <taxon>Nonomuraea</taxon>
    </lineage>
</organism>
<keyword evidence="7" id="KW-0067">ATP-binding</keyword>
<keyword evidence="5" id="KW-0547">Nucleotide-binding</keyword>
<dbReference type="Pfam" id="PF02518">
    <property type="entry name" value="HATPase_c"/>
    <property type="match status" value="1"/>
</dbReference>
<dbReference type="InterPro" id="IPR003594">
    <property type="entry name" value="HATPase_dom"/>
</dbReference>
<feature type="domain" description="Signal transduction histidine kinase subgroup 3 dimerisation and phosphoacceptor" evidence="11">
    <location>
        <begin position="203"/>
        <end position="264"/>
    </location>
</feature>
<keyword evidence="8" id="KW-0902">Two-component regulatory system</keyword>
<feature type="domain" description="Histidine kinase/HSP90-like ATPase" evidence="10">
    <location>
        <begin position="304"/>
        <end position="386"/>
    </location>
</feature>
<feature type="transmembrane region" description="Helical" evidence="9">
    <location>
        <begin position="67"/>
        <end position="86"/>
    </location>
</feature>
<evidence type="ECO:0000256" key="5">
    <source>
        <dbReference type="ARBA" id="ARBA00022741"/>
    </source>
</evidence>
<keyword evidence="9" id="KW-1133">Transmembrane helix</keyword>
<evidence type="ECO:0000313" key="13">
    <source>
        <dbReference type="Proteomes" id="UP001595851"/>
    </source>
</evidence>
<feature type="transmembrane region" description="Helical" evidence="9">
    <location>
        <begin position="41"/>
        <end position="60"/>
    </location>
</feature>
<dbReference type="Gene3D" id="3.30.565.10">
    <property type="entry name" value="Histidine kinase-like ATPase, C-terminal domain"/>
    <property type="match status" value="1"/>
</dbReference>
<evidence type="ECO:0000256" key="7">
    <source>
        <dbReference type="ARBA" id="ARBA00022840"/>
    </source>
</evidence>
<name>A0ABV8G493_9ACTN</name>
<dbReference type="Gene3D" id="1.20.5.1930">
    <property type="match status" value="1"/>
</dbReference>
<evidence type="ECO:0000256" key="6">
    <source>
        <dbReference type="ARBA" id="ARBA00022777"/>
    </source>
</evidence>
<dbReference type="Proteomes" id="UP001595851">
    <property type="component" value="Unassembled WGS sequence"/>
</dbReference>
<dbReference type="InterPro" id="IPR011712">
    <property type="entry name" value="Sig_transdc_His_kin_sub3_dim/P"/>
</dbReference>
<keyword evidence="6 12" id="KW-0418">Kinase</keyword>
<comment type="caution">
    <text evidence="12">The sequence shown here is derived from an EMBL/GenBank/DDBJ whole genome shotgun (WGS) entry which is preliminary data.</text>
</comment>
<proteinExistence type="predicted"/>
<feature type="transmembrane region" description="Helical" evidence="9">
    <location>
        <begin position="119"/>
        <end position="136"/>
    </location>
</feature>
<gene>
    <name evidence="12" type="ORF">ACFOY2_09090</name>
</gene>
<sequence length="387" mass="40833">MGHRTKLAVGVLAALASAGYLGLAGWTGGAARDMTWGLSQIPGHLWLSWAYVGVGLTVWARRPRSAIGWLTVAIGFTWLAHVFDWVDQPVPAALADLAPTLLLALFACLVVAFRRQSTALSLTMVTLAIGLAVWASHELLTVGALTSLPGYAALFPAVAVWPVEVLLWLARTPRSPAADLRFEHDIATAKAEIVEAMDAVRRSAERDLHDGVQQRLVNLGVSLSLAQTQLAASPEARAALDRAVRDLDDALRELRELAAGIYPAILGDAGLGPALESMADRSAVPVELTGVPGRRLPPRIEETAYFLVSEAVTNAVKHARAERIAVELRDTGDRLSLTVRDDGVGGADPCGGGLRGLSHRAAAVGGELRVESLAGAGTRVTALLPAH</sequence>
<keyword evidence="13" id="KW-1185">Reference proteome</keyword>
<evidence type="ECO:0000256" key="9">
    <source>
        <dbReference type="SAM" id="Phobius"/>
    </source>
</evidence>
<dbReference type="PANTHER" id="PTHR24421">
    <property type="entry name" value="NITRATE/NITRITE SENSOR PROTEIN NARX-RELATED"/>
    <property type="match status" value="1"/>
</dbReference>
<dbReference type="RefSeq" id="WP_379527506.1">
    <property type="nucleotide sequence ID" value="NZ_JBHSBI010000004.1"/>
</dbReference>
<dbReference type="InterPro" id="IPR036890">
    <property type="entry name" value="HATPase_C_sf"/>
</dbReference>
<dbReference type="CDD" id="cd16917">
    <property type="entry name" value="HATPase_UhpB-NarQ-NarX-like"/>
    <property type="match status" value="1"/>
</dbReference>
<dbReference type="EC" id="2.7.13.3" evidence="2"/>
<keyword evidence="3" id="KW-0597">Phosphoprotein</keyword>